<dbReference type="InterPro" id="IPR002523">
    <property type="entry name" value="MgTranspt_CorA/ZnTranspt_ZntB"/>
</dbReference>
<feature type="transmembrane region" description="Helical" evidence="6">
    <location>
        <begin position="950"/>
        <end position="969"/>
    </location>
</feature>
<evidence type="ECO:0000256" key="6">
    <source>
        <dbReference type="SAM" id="Phobius"/>
    </source>
</evidence>
<evidence type="ECO:0000256" key="5">
    <source>
        <dbReference type="SAM" id="MobiDB-lite"/>
    </source>
</evidence>
<feature type="transmembrane region" description="Helical" evidence="6">
    <location>
        <begin position="981"/>
        <end position="1002"/>
    </location>
</feature>
<evidence type="ECO:0000256" key="1">
    <source>
        <dbReference type="ARBA" id="ARBA00004141"/>
    </source>
</evidence>
<organism evidence="7 8">
    <name type="scientific">Alectoria fallacina</name>
    <dbReference type="NCBI Taxonomy" id="1903189"/>
    <lineage>
        <taxon>Eukaryota</taxon>
        <taxon>Fungi</taxon>
        <taxon>Dikarya</taxon>
        <taxon>Ascomycota</taxon>
        <taxon>Pezizomycotina</taxon>
        <taxon>Lecanoromycetes</taxon>
        <taxon>OSLEUM clade</taxon>
        <taxon>Lecanoromycetidae</taxon>
        <taxon>Lecanorales</taxon>
        <taxon>Lecanorineae</taxon>
        <taxon>Parmeliaceae</taxon>
        <taxon>Alectoria</taxon>
    </lineage>
</organism>
<dbReference type="Pfam" id="PF01544">
    <property type="entry name" value="CorA"/>
    <property type="match status" value="1"/>
</dbReference>
<keyword evidence="4 6" id="KW-0472">Membrane</keyword>
<feature type="transmembrane region" description="Helical" evidence="6">
    <location>
        <begin position="882"/>
        <end position="906"/>
    </location>
</feature>
<feature type="region of interest" description="Disordered" evidence="5">
    <location>
        <begin position="408"/>
        <end position="435"/>
    </location>
</feature>
<dbReference type="SUPFAM" id="SSF144083">
    <property type="entry name" value="Magnesium transport protein CorA, transmembrane region"/>
    <property type="match status" value="1"/>
</dbReference>
<proteinExistence type="predicted"/>
<evidence type="ECO:0000256" key="4">
    <source>
        <dbReference type="ARBA" id="ARBA00023136"/>
    </source>
</evidence>
<comment type="caution">
    <text evidence="7">The sequence shown here is derived from an EMBL/GenBank/DDBJ whole genome shotgun (WGS) entry which is preliminary data.</text>
</comment>
<feature type="transmembrane region" description="Helical" evidence="6">
    <location>
        <begin position="788"/>
        <end position="809"/>
    </location>
</feature>
<evidence type="ECO:0000256" key="3">
    <source>
        <dbReference type="ARBA" id="ARBA00022989"/>
    </source>
</evidence>
<feature type="region of interest" description="Disordered" evidence="5">
    <location>
        <begin position="1"/>
        <end position="28"/>
    </location>
</feature>
<keyword evidence="2 6" id="KW-0812">Transmembrane</keyword>
<evidence type="ECO:0000313" key="8">
    <source>
        <dbReference type="Proteomes" id="UP000664203"/>
    </source>
</evidence>
<feature type="region of interest" description="Disordered" evidence="5">
    <location>
        <begin position="469"/>
        <end position="513"/>
    </location>
</feature>
<feature type="compositionally biased region" description="Polar residues" evidence="5">
    <location>
        <begin position="56"/>
        <end position="71"/>
    </location>
</feature>
<dbReference type="Gene3D" id="1.20.58.340">
    <property type="entry name" value="Magnesium transport protein CorA, transmembrane region"/>
    <property type="match status" value="1"/>
</dbReference>
<feature type="region of interest" description="Disordered" evidence="5">
    <location>
        <begin position="56"/>
        <end position="76"/>
    </location>
</feature>
<evidence type="ECO:0000256" key="2">
    <source>
        <dbReference type="ARBA" id="ARBA00022692"/>
    </source>
</evidence>
<name>A0A8H3G6L6_9LECA</name>
<dbReference type="GO" id="GO:0046873">
    <property type="term" value="F:metal ion transmembrane transporter activity"/>
    <property type="evidence" value="ECO:0007669"/>
    <property type="project" value="InterPro"/>
</dbReference>
<feature type="transmembrane region" description="Helical" evidence="6">
    <location>
        <begin position="850"/>
        <end position="870"/>
    </location>
</feature>
<dbReference type="GO" id="GO:0016020">
    <property type="term" value="C:membrane"/>
    <property type="evidence" value="ECO:0007669"/>
    <property type="project" value="UniProtKB-SubCell"/>
</dbReference>
<keyword evidence="3 6" id="KW-1133">Transmembrane helix</keyword>
<keyword evidence="8" id="KW-1185">Reference proteome</keyword>
<dbReference type="EMBL" id="CAJPDR010000474">
    <property type="protein sequence ID" value="CAF9937488.1"/>
    <property type="molecule type" value="Genomic_DNA"/>
</dbReference>
<dbReference type="AlphaFoldDB" id="A0A8H3G6L6"/>
<protein>
    <submittedName>
        <fullName evidence="7">Uncharacterized protein</fullName>
    </submittedName>
</protein>
<dbReference type="InterPro" id="IPR045863">
    <property type="entry name" value="CorA_TM1_TM2"/>
</dbReference>
<evidence type="ECO:0000313" key="7">
    <source>
        <dbReference type="EMBL" id="CAF9937488.1"/>
    </source>
</evidence>
<comment type="subcellular location">
    <subcellularLocation>
        <location evidence="1">Membrane</location>
        <topology evidence="1">Multi-pass membrane protein</topology>
    </subcellularLocation>
</comment>
<reference evidence="7" key="1">
    <citation type="submission" date="2021-03" db="EMBL/GenBank/DDBJ databases">
        <authorList>
            <person name="Tagirdzhanova G."/>
        </authorList>
    </citation>
    <scope>NUCLEOTIDE SEQUENCE</scope>
</reference>
<dbReference type="Proteomes" id="UP000664203">
    <property type="component" value="Unassembled WGS sequence"/>
</dbReference>
<accession>A0A8H3G6L6</accession>
<sequence length="1019" mass="114048">MRSNQVVGSTSKKSEIVQSYSRSASGATADSVSVILNREDMLAAGALRVSEDSTRFNTVSQGQAGSNSQESTSRRPSLETLQLAPYFTCIALPENQDAISTALPDSIDDESCHGSIDSNAIVHRHLQFEEDPLQEPVVPVVKSYASTIDTLGSHLSHLNNVRVSSRHEKVSVTCYDYADDSLASIKAFREMKRSHELETAEGMSLRQHLGKVPPENVQLRLVVATDLSTNLIECLGSSFSMSPEVYEEHLINSGWQNGIYKDQESHTWITRDMKKSHSSIRWYRPVKRILQRPSSAADRQMFLRSGAQSFSWTEAVPNEFGKPHGVKHVSKPATNILRRDWDIKTNAEATLPVGSFAAWEEKATAWSKQCRGYRVAVLLLDPLPMVEDEITGAVEALERLGLYQPEPTAKRQAANKGPAENNITGPSATDKLPKGLVKSSTFVRSRPNVNQNFSIRSLAGLIFRKAVRPRDSAGDDGPSTEGPEAFQAAEDPENGQPARERQQRPSGIIRPRTRSGVSKFLGRLLGRSKKKTDILDRVEELDVLEEKEGTEIKTLESRNRCMFEGLYPRGPVVDYDFLMDPENINLLAEHLDRTKPTAANLAEWLTHNDGQQARMNGPTTHLEFLFAIIQNDTSNTLRHMEYSLQEIGQHILDDTLIQQRLIHWRLLLERFGAELQQLEDSLRRFADFLSITGSSYKSNTEDSKKRISLVENPLEDIVAQIRSLRQRTTRSHKSLMANMSIVESKRGIAEAESVTKLTELAFFFIPLTFSASIFSMQVKELNSSQTSIAAFFILAILITTASYALRLVIRSENFIGLRRKFLSDIRHDTGLASGSSIPTKTFLAWLWRRVGLLTIIVTLLVVLLVAPVALLWTRDMNHGFKVLLTILLLGFILAASYVIGNAMLYIDPRGLHLRRDIFKPGAKFQERPYQAPLSFRENLTLLLSRLSNRWFWIGLGATGVGAGPSAALWTSQLTMGIKVGVTIVIGMLYVGTIVFLVLRICWNRQRMTRFGQNTEDRSD</sequence>
<gene>
    <name evidence="7" type="ORF">ALECFALPRED_007274</name>
</gene>
<dbReference type="OrthoDB" id="3231000at2759"/>